<dbReference type="PANTHER" id="PTHR12984:SF3">
    <property type="entry name" value="N-TERMINAL KINASE-LIKE PROTEIN"/>
    <property type="match status" value="1"/>
</dbReference>
<evidence type="ECO:0000256" key="8">
    <source>
        <dbReference type="SAM" id="MobiDB-lite"/>
    </source>
</evidence>
<feature type="non-terminal residue" evidence="11">
    <location>
        <position position="2013"/>
    </location>
</feature>
<dbReference type="SUPFAM" id="SSF50156">
    <property type="entry name" value="PDZ domain-like"/>
    <property type="match status" value="1"/>
</dbReference>
<feature type="compositionally biased region" description="Acidic residues" evidence="8">
    <location>
        <begin position="1113"/>
        <end position="1126"/>
    </location>
</feature>
<feature type="region of interest" description="Disordered" evidence="8">
    <location>
        <begin position="735"/>
        <end position="775"/>
    </location>
</feature>
<evidence type="ECO:0000256" key="3">
    <source>
        <dbReference type="ARBA" id="ARBA00038349"/>
    </source>
</evidence>
<feature type="region of interest" description="Disordered" evidence="8">
    <location>
        <begin position="1735"/>
        <end position="1759"/>
    </location>
</feature>
<dbReference type="EMBL" id="JYDH01000219">
    <property type="protein sequence ID" value="KRY28106.1"/>
    <property type="molecule type" value="Genomic_DNA"/>
</dbReference>
<dbReference type="PROSITE" id="PS50077">
    <property type="entry name" value="HEAT_REPEAT"/>
    <property type="match status" value="1"/>
</dbReference>
<feature type="domain" description="PDZ" evidence="10">
    <location>
        <begin position="471"/>
        <end position="555"/>
    </location>
</feature>
<dbReference type="SUPFAM" id="SSF56112">
    <property type="entry name" value="Protein kinase-like (PK-like)"/>
    <property type="match status" value="1"/>
</dbReference>
<evidence type="ECO:0000259" key="9">
    <source>
        <dbReference type="PROSITE" id="PS50011"/>
    </source>
</evidence>
<dbReference type="CDD" id="cd14944">
    <property type="entry name" value="TRAPPC6A_Trs33"/>
    <property type="match status" value="1"/>
</dbReference>
<dbReference type="InterPro" id="IPR036034">
    <property type="entry name" value="PDZ_sf"/>
</dbReference>
<comment type="similarity">
    <text evidence="3">Belongs to the protein kinase superfamily.</text>
</comment>
<dbReference type="PANTHER" id="PTHR12984">
    <property type="entry name" value="SCY1-RELATED S/T PROTEIN KINASE-LIKE"/>
    <property type="match status" value="1"/>
</dbReference>
<comment type="similarity">
    <text evidence="2">Belongs to the TRAPP small subunits family. BET3 subfamily.</text>
</comment>
<dbReference type="SUPFAM" id="SSF111126">
    <property type="entry name" value="Ligand-binding domain in the NO signalling and Golgi transport"/>
    <property type="match status" value="1"/>
</dbReference>
<evidence type="ECO:0000256" key="5">
    <source>
        <dbReference type="ARBA" id="ARBA00042347"/>
    </source>
</evidence>
<organism evidence="11 12">
    <name type="scientific">Trichinella spiralis</name>
    <name type="common">Trichina worm</name>
    <dbReference type="NCBI Taxonomy" id="6334"/>
    <lineage>
        <taxon>Eukaryota</taxon>
        <taxon>Metazoa</taxon>
        <taxon>Ecdysozoa</taxon>
        <taxon>Nematoda</taxon>
        <taxon>Enoplea</taxon>
        <taxon>Dorylaimia</taxon>
        <taxon>Trichinellida</taxon>
        <taxon>Trichinellidae</taxon>
        <taxon>Trichinella</taxon>
    </lineage>
</organism>
<feature type="compositionally biased region" description="Polar residues" evidence="8">
    <location>
        <begin position="1239"/>
        <end position="1262"/>
    </location>
</feature>
<feature type="region of interest" description="Disordered" evidence="8">
    <location>
        <begin position="1776"/>
        <end position="1836"/>
    </location>
</feature>
<evidence type="ECO:0000259" key="10">
    <source>
        <dbReference type="PROSITE" id="PS50106"/>
    </source>
</evidence>
<evidence type="ECO:0000256" key="1">
    <source>
        <dbReference type="ARBA" id="ARBA00004222"/>
    </source>
</evidence>
<dbReference type="InterPro" id="IPR001478">
    <property type="entry name" value="PDZ"/>
</dbReference>
<feature type="region of interest" description="Disordered" evidence="8">
    <location>
        <begin position="1866"/>
        <end position="1890"/>
    </location>
</feature>
<sequence>MTSMFTALFSRDPVKEFPFDLLNKYPDVEQFSVFSLYSGKSRTTQEDVSIFCANLKDLGYLHAQKAAACLKKIKTLRHPSILLYLDSIQTDSLIYIVTEAVVPFTSYVKNLKEFSNFKEVASWGLYSVANAVSFLSQDVKCVHNNINCHSVFVNKSGEWKLFGFEYLISYEDEPEALHKPSEFKQYTTPEVRDGKVVLKNNWTVDAYGYGCFVWEVFNGPLSDASLLKNPNKIPKEIQKDVRLLLHPAISSRLSVGDFVRRNRVTGGFFTNPVVDNLLFLEEFHLKDSNEQCAMLNSLSNILDQFPKDIQVHKILSRINEMIKFSNVGCSAIPALIKIGKLLGEEEYQVHVIPSVIAMFASQDRITRVRLLEQLEHFIDHLKPEVVNEKIFPPLVTGLLDTSASLREHTMKNFAYSLLSLLLSSSDLADLGGVFLAKGSHHLSQKACSKMESTTSAFGQPAGAAFRCVCIPVELVKHQSVDADGETQYRCGFRIGGGIDQDPAQSPAGYPDSGIYITSVEPGGAADQCGLRKDDKILQANGCDLTMATHEQAASVQIAPKLNYKNLNENLTRHLLRILIKDEQPGIRTNCCIALGKIAPYLQPEVRQKILIPSFCRSMKDPFPPARIAGILALSATEQFYPLKSVAMAILPALTVLMIDPEKQVRENAFRSCKGFMEKLEKASENPEIIPKLESEVNMRFSADNFAQNMPQWASRALSSLTTKFQKPVSSLLARSDLKEESATKKHQAEDLAPNSDGKNPIPTTNSSTVDANSTLPAASSSTVVKFESELLDKPKSDWNNWDDDWENEETPTEEQQTAMTDLNDDKFSMQTEVNEEIDWASGDDWQGWDELLSSPAVAKSVSTERKLKHYQKFDLKNIVQFLLTYADEASVLKKLEDMGVRVGLALAEFLSMDMLPLRAEIDVVKFLCKEFWCAIFGKQVNSLRTNHQGIYVIYDNSFVLLQPFSNNNQYQEEVQRYLAFTRGLIRGVLGDFGLNAAVVADVQEMPAVRFSINLKSETEWKFFLAADDGTAVVICCLQIFQEKQFPFLKFESRQRRLQMDDDGTSGSESQVVMSSTIVEESHDEAQTDNVNSEQSVEMPQPAPRKNSKKPVVEEEEEEEEEEEDEEFSRRRSKPALKIIVHNEPSATVAPVQSNTTMEMAAQTTKQEWSFNSSVQNSGNINNEAMLNSQSPDTAVTVQSADDLNEKKEPDNVENFTNTDSAETEKNTGAIETVEICTIVQENSTDNTTENGSRNENDPNTVIKSEPTAPVDSEAEKQVDKIQNTVENETAVVTAEPASVESEMEKQVVDQIQSDSSAVSQQQNEANIQAEEENAKSSDDSKAAEQQRIVVTSTDVGNVQNATEQLLPVCSQEEKKAEASSNVEHVTVEKDVEKQGTTTSQSTVVKTTVYSSENEPGDKQTLHNPTSTVVGSKECGDSSSTVTTSKIEMSPIEVSSVKPIHYSSTGSTKLTTEQNGSSTSETTAKQQQHADNVEANQIGSAVSFESTVEDGYRKEVKTETKVSKSPNSSTTTKIISTTVKMEKQGAEAVPNMREFIPAEMANLMEKMEQQHGSSVVFKGVPLLDKNTGKTEEHWNLESTAQKAADQANTDFFKPTSQSTEIPIERVLVECDTRQPTAQKTVTRIEKTRTYMKKVDDPTSWIQQESVAKNNWASSAPWAKSTSTIAMPFPLPDDGAEPKTTITTSETVSQEGKPPFDSWFGTVFVKPDMIRPATIVDHQTSDKSYSTNSAKAGGSSFAEDRISTTPVPANVYSTHYSSQSVVEIPPQQHPPAESTNSSRYTSNYSTTQTRSYQTSRPLNWQPSAQQQQQQQHQAFTEAPFSSHDQFVDRSWMGQQAKMPFAENANQSYSKSTYHSSQRSILKEQPAMSTQWQQHDTTVYGNQLTGQPGGSQSKLFLGKMPGRMTTKWPPSSFTVHNEQEHHFHSSENSGMRRTNWPEDVGHGPHAGQQQRPEEVGQQRQAPSTTGGSFWTVTTTRHHTSTALIDFTWHTGHKILS</sequence>
<feature type="region of interest" description="Disordered" evidence="8">
    <location>
        <begin position="797"/>
        <end position="817"/>
    </location>
</feature>
<dbReference type="PROSITE" id="PS50106">
    <property type="entry name" value="PDZ"/>
    <property type="match status" value="1"/>
</dbReference>
<dbReference type="Gene3D" id="2.30.42.10">
    <property type="match status" value="1"/>
</dbReference>
<dbReference type="SUPFAM" id="SSF48371">
    <property type="entry name" value="ARM repeat"/>
    <property type="match status" value="1"/>
</dbReference>
<dbReference type="InterPro" id="IPR000719">
    <property type="entry name" value="Prot_kinase_dom"/>
</dbReference>
<accession>A0A0V1ATX3</accession>
<evidence type="ECO:0000256" key="6">
    <source>
        <dbReference type="ARBA" id="ARBA00056114"/>
    </source>
</evidence>
<dbReference type="PROSITE" id="PS50011">
    <property type="entry name" value="PROTEIN_KINASE_DOM"/>
    <property type="match status" value="1"/>
</dbReference>
<dbReference type="InterPro" id="IPR024096">
    <property type="entry name" value="NO_sig/Golgi_transp_ligand-bd"/>
</dbReference>
<dbReference type="SMART" id="SM00228">
    <property type="entry name" value="PDZ"/>
    <property type="match status" value="1"/>
</dbReference>
<dbReference type="Pfam" id="PF00069">
    <property type="entry name" value="Pkinase"/>
    <property type="match status" value="1"/>
</dbReference>
<feature type="compositionally biased region" description="Basic and acidic residues" evidence="8">
    <location>
        <begin position="1332"/>
        <end position="1344"/>
    </location>
</feature>
<evidence type="ECO:0000256" key="4">
    <source>
        <dbReference type="ARBA" id="ARBA00040972"/>
    </source>
</evidence>
<name>A0A0V1ATX3_TRISP</name>
<feature type="region of interest" description="Disordered" evidence="8">
    <location>
        <begin position="1457"/>
        <end position="1490"/>
    </location>
</feature>
<dbReference type="OrthoDB" id="5918766at2759"/>
<dbReference type="InterPro" id="IPR051177">
    <property type="entry name" value="CIK-Related_Protein"/>
</dbReference>
<evidence type="ECO:0000256" key="2">
    <source>
        <dbReference type="ARBA" id="ARBA00006218"/>
    </source>
</evidence>
<comment type="caution">
    <text evidence="11">The sequence shown here is derived from an EMBL/GenBank/DDBJ whole genome shotgun (WGS) entry which is preliminary data.</text>
</comment>
<dbReference type="Pfam" id="PF04051">
    <property type="entry name" value="TRAPP"/>
    <property type="match status" value="1"/>
</dbReference>
<reference evidence="11 12" key="1">
    <citation type="submission" date="2015-01" db="EMBL/GenBank/DDBJ databases">
        <title>Evolution of Trichinella species and genotypes.</title>
        <authorList>
            <person name="Korhonen P.K."/>
            <person name="Edoardo P."/>
            <person name="Giuseppe L.R."/>
            <person name="Gasser R.B."/>
        </authorList>
    </citation>
    <scope>NUCLEOTIDE SEQUENCE [LARGE SCALE GENOMIC DNA]</scope>
    <source>
        <strain evidence="11">ISS3</strain>
    </source>
</reference>
<dbReference type="GO" id="GO:0048193">
    <property type="term" value="P:Golgi vesicle transport"/>
    <property type="evidence" value="ECO:0007669"/>
    <property type="project" value="InterPro"/>
</dbReference>
<feature type="compositionally biased region" description="Low complexity" evidence="8">
    <location>
        <begin position="1792"/>
        <end position="1814"/>
    </location>
</feature>
<feature type="compositionally biased region" description="Polar residues" evidence="8">
    <location>
        <begin position="761"/>
        <end position="775"/>
    </location>
</feature>
<keyword evidence="12" id="KW-1185">Reference proteome</keyword>
<dbReference type="GO" id="GO:0005524">
    <property type="term" value="F:ATP binding"/>
    <property type="evidence" value="ECO:0007669"/>
    <property type="project" value="InterPro"/>
</dbReference>
<feature type="repeat" description="HEAT" evidence="7">
    <location>
        <begin position="649"/>
        <end position="687"/>
    </location>
</feature>
<comment type="subcellular location">
    <subcellularLocation>
        <location evidence="1">Golgi apparatus</location>
        <location evidence="1">cis-Golgi network</location>
    </subcellularLocation>
</comment>
<feature type="compositionally biased region" description="Polar residues" evidence="8">
    <location>
        <begin position="1866"/>
        <end position="1877"/>
    </location>
</feature>
<dbReference type="Proteomes" id="UP000054776">
    <property type="component" value="Unassembled WGS sequence"/>
</dbReference>
<dbReference type="InterPro" id="IPR037992">
    <property type="entry name" value="TRAPPC6/Trs33"/>
</dbReference>
<feature type="region of interest" description="Disordered" evidence="8">
    <location>
        <begin position="1079"/>
        <end position="1131"/>
    </location>
</feature>
<dbReference type="Gene3D" id="1.10.510.10">
    <property type="entry name" value="Transferase(Phosphotransferase) domain 1"/>
    <property type="match status" value="1"/>
</dbReference>
<dbReference type="GO" id="GO:0005794">
    <property type="term" value="C:Golgi apparatus"/>
    <property type="evidence" value="ECO:0007669"/>
    <property type="project" value="UniProtKB-SubCell"/>
</dbReference>
<proteinExistence type="inferred from homology"/>
<feature type="compositionally biased region" description="Polar residues" evidence="8">
    <location>
        <begin position="1087"/>
        <end position="1097"/>
    </location>
</feature>
<keyword evidence="11" id="KW-0418">Kinase</keyword>
<feature type="compositionally biased region" description="Acidic residues" evidence="8">
    <location>
        <begin position="800"/>
        <end position="812"/>
    </location>
</feature>
<feature type="compositionally biased region" description="Polar residues" evidence="8">
    <location>
        <begin position="1348"/>
        <end position="1363"/>
    </location>
</feature>
<dbReference type="InterPro" id="IPR016024">
    <property type="entry name" value="ARM-type_fold"/>
</dbReference>
<dbReference type="InterPro" id="IPR011009">
    <property type="entry name" value="Kinase-like_dom_sf"/>
</dbReference>
<keyword evidence="11" id="KW-0808">Transferase</keyword>
<evidence type="ECO:0000313" key="12">
    <source>
        <dbReference type="Proteomes" id="UP000054776"/>
    </source>
</evidence>
<gene>
    <name evidence="11" type="primary">scyl1</name>
    <name evidence="11" type="ORF">T01_7287</name>
</gene>
<dbReference type="InterPro" id="IPR007194">
    <property type="entry name" value="TRAPP_component"/>
</dbReference>
<dbReference type="InterPro" id="IPR021133">
    <property type="entry name" value="HEAT_type_2"/>
</dbReference>
<evidence type="ECO:0000313" key="11">
    <source>
        <dbReference type="EMBL" id="KRY28106.1"/>
    </source>
</evidence>
<feature type="region of interest" description="Disordered" evidence="8">
    <location>
        <begin position="1175"/>
        <end position="1443"/>
    </location>
</feature>
<feature type="compositionally biased region" description="Low complexity" evidence="8">
    <location>
        <begin position="1396"/>
        <end position="1411"/>
    </location>
</feature>
<feature type="compositionally biased region" description="Polar residues" evidence="8">
    <location>
        <begin position="1461"/>
        <end position="1490"/>
    </location>
</feature>
<evidence type="ECO:0000256" key="7">
    <source>
        <dbReference type="PROSITE-ProRule" id="PRU00103"/>
    </source>
</evidence>
<dbReference type="Gene3D" id="3.30.200.20">
    <property type="entry name" value="Phosphorylase Kinase, domain 1"/>
    <property type="match status" value="1"/>
</dbReference>
<dbReference type="Pfam" id="PF00595">
    <property type="entry name" value="PDZ"/>
    <property type="match status" value="1"/>
</dbReference>
<feature type="region of interest" description="Disordered" evidence="8">
    <location>
        <begin position="1935"/>
        <end position="1988"/>
    </location>
</feature>
<feature type="compositionally biased region" description="Polar residues" evidence="8">
    <location>
        <begin position="1309"/>
        <end position="1319"/>
    </location>
</feature>
<protein>
    <recommendedName>
        <fullName evidence="4">N-terminal kinase-like protein</fullName>
    </recommendedName>
    <alternativeName>
        <fullName evidence="5">SCY1-like protein 1</fullName>
    </alternativeName>
</protein>
<comment type="function">
    <text evidence="6">Regulates COPI-mediated retrograde protein traffic at the interface between the Golgi apparatus and the endoplasmic reticulum. Involved in the maintenance of the Golgi apparatus morphology.</text>
</comment>
<dbReference type="Gene3D" id="1.25.10.10">
    <property type="entry name" value="Leucine-rich Repeat Variant"/>
    <property type="match status" value="2"/>
</dbReference>
<dbReference type="Gene3D" id="3.30.1380.20">
    <property type="entry name" value="Trafficking protein particle complex subunit 3"/>
    <property type="match status" value="1"/>
</dbReference>
<dbReference type="InterPro" id="IPR011989">
    <property type="entry name" value="ARM-like"/>
</dbReference>
<feature type="domain" description="Protein kinase" evidence="9">
    <location>
        <begin position="22"/>
        <end position="378"/>
    </location>
</feature>
<dbReference type="GO" id="GO:0004672">
    <property type="term" value="F:protein kinase activity"/>
    <property type="evidence" value="ECO:0007669"/>
    <property type="project" value="InterPro"/>
</dbReference>
<feature type="compositionally biased region" description="Basic and acidic residues" evidence="8">
    <location>
        <begin position="735"/>
        <end position="749"/>
    </location>
</feature>
<feature type="compositionally biased region" description="Polar residues" evidence="8">
    <location>
        <begin position="1175"/>
        <end position="1201"/>
    </location>
</feature>